<name>A0ABN1B365_9ACTN</name>
<reference evidence="2 3" key="1">
    <citation type="journal article" date="2019" name="Int. J. Syst. Evol. Microbiol.">
        <title>The Global Catalogue of Microorganisms (GCM) 10K type strain sequencing project: providing services to taxonomists for standard genome sequencing and annotation.</title>
        <authorList>
            <consortium name="The Broad Institute Genomics Platform"/>
            <consortium name="The Broad Institute Genome Sequencing Center for Infectious Disease"/>
            <person name="Wu L."/>
            <person name="Ma J."/>
        </authorList>
    </citation>
    <scope>NUCLEOTIDE SEQUENCE [LARGE SCALE GENOMIC DNA]</scope>
    <source>
        <strain evidence="2 3">JCM 4805</strain>
    </source>
</reference>
<sequence length="101" mass="10087">MRGPGAILVCPVPSFVERLAGAVVVLSGAMVCLDPEADGSTAPPGVSTDAGPAGPAGLGERGRGLALVHALSRHRGWTPLPGGKTVWAELAVRRAELAAQG</sequence>
<comment type="caution">
    <text evidence="2">The sequence shown here is derived from an EMBL/GenBank/DDBJ whole genome shotgun (WGS) entry which is preliminary data.</text>
</comment>
<protein>
    <recommendedName>
        <fullName evidence="4">ATP-binding protein</fullName>
    </recommendedName>
</protein>
<dbReference type="Proteomes" id="UP001500909">
    <property type="component" value="Unassembled WGS sequence"/>
</dbReference>
<evidence type="ECO:0000313" key="2">
    <source>
        <dbReference type="EMBL" id="GAA0489163.1"/>
    </source>
</evidence>
<evidence type="ECO:0000313" key="3">
    <source>
        <dbReference type="Proteomes" id="UP001500909"/>
    </source>
</evidence>
<proteinExistence type="predicted"/>
<feature type="region of interest" description="Disordered" evidence="1">
    <location>
        <begin position="37"/>
        <end position="58"/>
    </location>
</feature>
<dbReference type="CDD" id="cd16936">
    <property type="entry name" value="HATPase_RsbW-like"/>
    <property type="match status" value="1"/>
</dbReference>
<dbReference type="EMBL" id="BAAABY010000045">
    <property type="protein sequence ID" value="GAA0489163.1"/>
    <property type="molecule type" value="Genomic_DNA"/>
</dbReference>
<dbReference type="InterPro" id="IPR036890">
    <property type="entry name" value="HATPase_C_sf"/>
</dbReference>
<keyword evidence="3" id="KW-1185">Reference proteome</keyword>
<organism evidence="2 3">
    <name type="scientific">Streptomyces olivaceiscleroticus</name>
    <dbReference type="NCBI Taxonomy" id="68245"/>
    <lineage>
        <taxon>Bacteria</taxon>
        <taxon>Bacillati</taxon>
        <taxon>Actinomycetota</taxon>
        <taxon>Actinomycetes</taxon>
        <taxon>Kitasatosporales</taxon>
        <taxon>Streptomycetaceae</taxon>
        <taxon>Streptomyces</taxon>
    </lineage>
</organism>
<dbReference type="Gene3D" id="3.30.565.10">
    <property type="entry name" value="Histidine kinase-like ATPase, C-terminal domain"/>
    <property type="match status" value="1"/>
</dbReference>
<evidence type="ECO:0000256" key="1">
    <source>
        <dbReference type="SAM" id="MobiDB-lite"/>
    </source>
</evidence>
<gene>
    <name evidence="2" type="ORF">GCM10010361_62970</name>
</gene>
<evidence type="ECO:0008006" key="4">
    <source>
        <dbReference type="Google" id="ProtNLM"/>
    </source>
</evidence>
<accession>A0ABN1B365</accession>